<dbReference type="Pfam" id="PF14478">
    <property type="entry name" value="DUF4430"/>
    <property type="match status" value="1"/>
</dbReference>
<accession>A0A2A9EY72</accession>
<feature type="chain" id="PRO_5039563357" evidence="1">
    <location>
        <begin position="28"/>
        <end position="140"/>
    </location>
</feature>
<dbReference type="RefSeq" id="WP_170023598.1">
    <property type="nucleotide sequence ID" value="NZ_PDJJ01000001.1"/>
</dbReference>
<reference evidence="3 4" key="1">
    <citation type="submission" date="2017-10" db="EMBL/GenBank/DDBJ databases">
        <title>Sequencing the genomes of 1000 actinobacteria strains.</title>
        <authorList>
            <person name="Klenk H.-P."/>
        </authorList>
    </citation>
    <scope>NUCLEOTIDE SEQUENCE [LARGE SCALE GENOMIC DNA]</scope>
    <source>
        <strain evidence="3 4">DSM 21863</strain>
    </source>
</reference>
<evidence type="ECO:0000313" key="3">
    <source>
        <dbReference type="EMBL" id="PFG43471.1"/>
    </source>
</evidence>
<feature type="domain" description="Transcobalamin-like C-terminal" evidence="2">
    <location>
        <begin position="67"/>
        <end position="137"/>
    </location>
</feature>
<proteinExistence type="predicted"/>
<keyword evidence="1" id="KW-0732">Signal</keyword>
<evidence type="ECO:0000313" key="4">
    <source>
        <dbReference type="Proteomes" id="UP000224130"/>
    </source>
</evidence>
<dbReference type="Proteomes" id="UP000224130">
    <property type="component" value="Unassembled WGS sequence"/>
</dbReference>
<dbReference type="InterPro" id="IPR027954">
    <property type="entry name" value="Transcobalamin-like_C"/>
</dbReference>
<dbReference type="EMBL" id="PDJJ01000001">
    <property type="protein sequence ID" value="PFG43471.1"/>
    <property type="molecule type" value="Genomic_DNA"/>
</dbReference>
<feature type="signal peptide" evidence="1">
    <location>
        <begin position="1"/>
        <end position="27"/>
    </location>
</feature>
<gene>
    <name evidence="3" type="ORF">ATJ88_2168</name>
</gene>
<dbReference type="Gene3D" id="2.170.130.30">
    <property type="match status" value="1"/>
</dbReference>
<evidence type="ECO:0000256" key="1">
    <source>
        <dbReference type="SAM" id="SignalP"/>
    </source>
</evidence>
<comment type="caution">
    <text evidence="3">The sequence shown here is derived from an EMBL/GenBank/DDBJ whole genome shotgun (WGS) entry which is preliminary data.</text>
</comment>
<dbReference type="AlphaFoldDB" id="A0A2A9EY72"/>
<evidence type="ECO:0000259" key="2">
    <source>
        <dbReference type="Pfam" id="PF14478"/>
    </source>
</evidence>
<organism evidence="3 4">
    <name type="scientific">Isoptericola jiangsuensis</name>
    <dbReference type="NCBI Taxonomy" id="548579"/>
    <lineage>
        <taxon>Bacteria</taxon>
        <taxon>Bacillati</taxon>
        <taxon>Actinomycetota</taxon>
        <taxon>Actinomycetes</taxon>
        <taxon>Micrococcales</taxon>
        <taxon>Promicromonosporaceae</taxon>
        <taxon>Isoptericola</taxon>
    </lineage>
</organism>
<dbReference type="PROSITE" id="PS51257">
    <property type="entry name" value="PROKAR_LIPOPROTEIN"/>
    <property type="match status" value="1"/>
</dbReference>
<sequence>MTISTRPLPARLLAATTAGLLSVGLLAGCSTEDAATPAATASASAEASAAATEAAEVTELTYEGETGRTALDLLLEHDPQAEVSGEGEMAYVTGIGGRTAEDGTEFWGFYVDGEMAEVGAGSFETEDGQQILWKLEKIES</sequence>
<keyword evidence="4" id="KW-1185">Reference proteome</keyword>
<protein>
    <submittedName>
        <fullName evidence="3">Uncharacterized protein DUF4430</fullName>
    </submittedName>
</protein>
<name>A0A2A9EY72_9MICO</name>